<dbReference type="PROSITE" id="PS01240">
    <property type="entry name" value="PNP_MTAP_2"/>
    <property type="match status" value="1"/>
</dbReference>
<dbReference type="CDD" id="cd09010">
    <property type="entry name" value="MTAP_SsMTAPII_like_MTIP"/>
    <property type="match status" value="1"/>
</dbReference>
<keyword evidence="4" id="KW-0660">Purine salvage</keyword>
<dbReference type="InterPro" id="IPR010044">
    <property type="entry name" value="MTAP"/>
</dbReference>
<comment type="similarity">
    <text evidence="1">Belongs to the PNP/MTAP phosphorylase family.</text>
</comment>
<organism evidence="6">
    <name type="scientific">marine metagenome</name>
    <dbReference type="NCBI Taxonomy" id="408172"/>
    <lineage>
        <taxon>unclassified sequences</taxon>
        <taxon>metagenomes</taxon>
        <taxon>ecological metagenomes</taxon>
    </lineage>
</organism>
<dbReference type="HAMAP" id="MF_01963">
    <property type="entry name" value="MTAP"/>
    <property type="match status" value="1"/>
</dbReference>
<dbReference type="GO" id="GO:0006166">
    <property type="term" value="P:purine ribonucleoside salvage"/>
    <property type="evidence" value="ECO:0007669"/>
    <property type="project" value="UniProtKB-KW"/>
</dbReference>
<dbReference type="EMBL" id="UINC01004049">
    <property type="protein sequence ID" value="SVA11385.1"/>
    <property type="molecule type" value="Genomic_DNA"/>
</dbReference>
<accession>A0A381T5D7</accession>
<name>A0A381T5D7_9ZZZZ</name>
<dbReference type="InterPro" id="IPR035994">
    <property type="entry name" value="Nucleoside_phosphorylase_sf"/>
</dbReference>
<dbReference type="InterPro" id="IPR000845">
    <property type="entry name" value="Nucleoside_phosphorylase_d"/>
</dbReference>
<evidence type="ECO:0000313" key="6">
    <source>
        <dbReference type="EMBL" id="SVA11385.1"/>
    </source>
</evidence>
<dbReference type="Gene3D" id="3.40.50.1580">
    <property type="entry name" value="Nucleoside phosphorylase domain"/>
    <property type="match status" value="1"/>
</dbReference>
<dbReference type="GO" id="GO:0017061">
    <property type="term" value="F:S-methyl-5-thioadenosine phosphorylase activity"/>
    <property type="evidence" value="ECO:0007669"/>
    <property type="project" value="InterPro"/>
</dbReference>
<dbReference type="NCBIfam" id="TIGR01694">
    <property type="entry name" value="MTAP"/>
    <property type="match status" value="1"/>
</dbReference>
<dbReference type="AlphaFoldDB" id="A0A381T5D7"/>
<reference evidence="6" key="1">
    <citation type="submission" date="2018-05" db="EMBL/GenBank/DDBJ databases">
        <authorList>
            <person name="Lanie J.A."/>
            <person name="Ng W.-L."/>
            <person name="Kazmierczak K.M."/>
            <person name="Andrzejewski T.M."/>
            <person name="Davidsen T.M."/>
            <person name="Wayne K.J."/>
            <person name="Tettelin H."/>
            <person name="Glass J.I."/>
            <person name="Rusch D."/>
            <person name="Podicherti R."/>
            <person name="Tsui H.-C.T."/>
            <person name="Winkler M.E."/>
        </authorList>
    </citation>
    <scope>NUCLEOTIDE SEQUENCE</scope>
</reference>
<proteinExistence type="inferred from homology"/>
<protein>
    <recommendedName>
        <fullName evidence="5">Nucleoside phosphorylase domain-containing protein</fullName>
    </recommendedName>
</protein>
<dbReference type="SUPFAM" id="SSF53167">
    <property type="entry name" value="Purine and uridine phosphorylases"/>
    <property type="match status" value="1"/>
</dbReference>
<keyword evidence="3" id="KW-0808">Transferase</keyword>
<gene>
    <name evidence="6" type="ORF">METZ01_LOCUS64239</name>
</gene>
<dbReference type="GO" id="GO:0019509">
    <property type="term" value="P:L-methionine salvage from methylthioadenosine"/>
    <property type="evidence" value="ECO:0007669"/>
    <property type="project" value="TreeGrafter"/>
</dbReference>
<keyword evidence="2" id="KW-0328">Glycosyltransferase</keyword>
<evidence type="ECO:0000256" key="1">
    <source>
        <dbReference type="ARBA" id="ARBA00006751"/>
    </source>
</evidence>
<dbReference type="PANTHER" id="PTHR42679:SF2">
    <property type="entry name" value="S-METHYL-5'-THIOADENOSINE PHOSPHORYLASE"/>
    <property type="match status" value="1"/>
</dbReference>
<dbReference type="GO" id="GO:0005829">
    <property type="term" value="C:cytosol"/>
    <property type="evidence" value="ECO:0007669"/>
    <property type="project" value="TreeGrafter"/>
</dbReference>
<dbReference type="InterPro" id="IPR018099">
    <property type="entry name" value="Purine_phosphorylase-2_CS"/>
</dbReference>
<dbReference type="PANTHER" id="PTHR42679">
    <property type="entry name" value="S-METHYL-5'-THIOADENOSINE PHOSPHORYLASE"/>
    <property type="match status" value="1"/>
</dbReference>
<dbReference type="FunFam" id="3.40.50.1580:FF:000012">
    <property type="entry name" value="Probable 6-oxopurine nucleoside phosphorylase"/>
    <property type="match status" value="1"/>
</dbReference>
<evidence type="ECO:0000256" key="3">
    <source>
        <dbReference type="ARBA" id="ARBA00022679"/>
    </source>
</evidence>
<evidence type="ECO:0000259" key="5">
    <source>
        <dbReference type="Pfam" id="PF01048"/>
    </source>
</evidence>
<evidence type="ECO:0000256" key="2">
    <source>
        <dbReference type="ARBA" id="ARBA00022676"/>
    </source>
</evidence>
<evidence type="ECO:0000256" key="4">
    <source>
        <dbReference type="ARBA" id="ARBA00022726"/>
    </source>
</evidence>
<dbReference type="Pfam" id="PF01048">
    <property type="entry name" value="PNP_UDP_1"/>
    <property type="match status" value="1"/>
</dbReference>
<sequence>MVEKLLGVIGGSGLYSMNELNVIEKVSVDTPFGPPSEDVVIGELNGTRMAFLPRHGVGHFIPPSEINFRANIFAMKKLGVEQIVSVSAVGSMKEKLQPGHFSIPHQFIDRTTRRISTFFTTGMVGHVALADPVCLATAEVLSSAAHKVNAMVHDGGTYVCIEGPQFSTRAESNVYRQWDVDVIGMTNATEAKLAREASICYATLALVTDYDCWKEEEEPVTVGAVLAIMHKNVETAQKVLKKLASEFKSKQSCDCGTAAKNAVVTDPKSIPDQLKDELSILFG</sequence>
<feature type="domain" description="Nucleoside phosphorylase" evidence="5">
    <location>
        <begin position="6"/>
        <end position="243"/>
    </location>
</feature>